<dbReference type="Pfam" id="PF02195">
    <property type="entry name" value="ParB_N"/>
    <property type="match status" value="1"/>
</dbReference>
<dbReference type="Gene3D" id="3.90.1530.30">
    <property type="match status" value="1"/>
</dbReference>
<dbReference type="InterPro" id="IPR003115">
    <property type="entry name" value="ParB_N"/>
</dbReference>
<evidence type="ECO:0000259" key="2">
    <source>
        <dbReference type="SMART" id="SM00470"/>
    </source>
</evidence>
<dbReference type="PANTHER" id="PTHR33375:SF1">
    <property type="entry name" value="CHROMOSOME-PARTITIONING PROTEIN PARB-RELATED"/>
    <property type="match status" value="1"/>
</dbReference>
<organism evidence="3 4">
    <name type="scientific">Psychromarinibacter halotolerans</name>
    <dbReference type="NCBI Taxonomy" id="1775175"/>
    <lineage>
        <taxon>Bacteria</taxon>
        <taxon>Pseudomonadati</taxon>
        <taxon>Pseudomonadota</taxon>
        <taxon>Alphaproteobacteria</taxon>
        <taxon>Rhodobacterales</taxon>
        <taxon>Paracoccaceae</taxon>
        <taxon>Psychromarinibacter</taxon>
    </lineage>
</organism>
<evidence type="ECO:0000256" key="1">
    <source>
        <dbReference type="SAM" id="MobiDB-lite"/>
    </source>
</evidence>
<dbReference type="EMBL" id="JBHRTB010000002">
    <property type="protein sequence ID" value="MFC3141172.1"/>
    <property type="molecule type" value="Genomic_DNA"/>
</dbReference>
<keyword evidence="4" id="KW-1185">Reference proteome</keyword>
<dbReference type="Proteomes" id="UP001595632">
    <property type="component" value="Unassembled WGS sequence"/>
</dbReference>
<feature type="region of interest" description="Disordered" evidence="1">
    <location>
        <begin position="279"/>
        <end position="305"/>
    </location>
</feature>
<protein>
    <submittedName>
        <fullName evidence="3">ParB/RepB/Spo0J family partition protein</fullName>
    </submittedName>
</protein>
<evidence type="ECO:0000313" key="4">
    <source>
        <dbReference type="Proteomes" id="UP001595632"/>
    </source>
</evidence>
<name>A0ABV7GN44_9RHOB</name>
<feature type="domain" description="ParB-like N-terminal" evidence="2">
    <location>
        <begin position="65"/>
        <end position="164"/>
    </location>
</feature>
<dbReference type="SUPFAM" id="SSF110849">
    <property type="entry name" value="ParB/Sulfiredoxin"/>
    <property type="match status" value="1"/>
</dbReference>
<sequence length="347" mass="37817">MAKRRRLSPAQSDYLETQSATLETKSMPLGRAPIAQVAGEASTSAALEELAGTLREARAQGRMIEAVPLDRIETGYLVRDRLVADDEELQALMESLRARGQQTPVELVDLGQGRFGLISGWRRLTALGRLRAETGDDRFATVLAVLRRPETAADAYVAMVEENEIRVGLSYYERARVAAKAVEQGVFETEKKALLSLYASASRAKRSKIRSFLELYHAADELLRFPSAIGERLGLALAKVLDGRASRQEALRAALDAAAPDTAAGEQAVLEQMLAEFERADAGPPEPQTREAAKDGVEKDGLPSDAVRNRIAPGIYARWDGQSLVLDGQGMSDALCGRLLDWIRDNA</sequence>
<accession>A0ABV7GN44</accession>
<comment type="caution">
    <text evidence="3">The sequence shown here is derived from an EMBL/GenBank/DDBJ whole genome shotgun (WGS) entry which is preliminary data.</text>
</comment>
<dbReference type="InterPro" id="IPR036086">
    <property type="entry name" value="ParB/Sulfiredoxin_sf"/>
</dbReference>
<proteinExistence type="predicted"/>
<feature type="compositionally biased region" description="Basic and acidic residues" evidence="1">
    <location>
        <begin position="288"/>
        <end position="302"/>
    </location>
</feature>
<gene>
    <name evidence="3" type="ORF">ACFOGP_00510</name>
</gene>
<dbReference type="InterPro" id="IPR050336">
    <property type="entry name" value="Chromosome_partition/occlusion"/>
</dbReference>
<evidence type="ECO:0000313" key="3">
    <source>
        <dbReference type="EMBL" id="MFC3141172.1"/>
    </source>
</evidence>
<reference evidence="4" key="1">
    <citation type="journal article" date="2019" name="Int. J. Syst. Evol. Microbiol.">
        <title>The Global Catalogue of Microorganisms (GCM) 10K type strain sequencing project: providing services to taxonomists for standard genome sequencing and annotation.</title>
        <authorList>
            <consortium name="The Broad Institute Genomics Platform"/>
            <consortium name="The Broad Institute Genome Sequencing Center for Infectious Disease"/>
            <person name="Wu L."/>
            <person name="Ma J."/>
        </authorList>
    </citation>
    <scope>NUCLEOTIDE SEQUENCE [LARGE SCALE GENOMIC DNA]</scope>
    <source>
        <strain evidence="4">KCTC 52366</strain>
    </source>
</reference>
<dbReference type="SMART" id="SM00470">
    <property type="entry name" value="ParB"/>
    <property type="match status" value="1"/>
</dbReference>
<dbReference type="PANTHER" id="PTHR33375">
    <property type="entry name" value="CHROMOSOME-PARTITIONING PROTEIN PARB-RELATED"/>
    <property type="match status" value="1"/>
</dbReference>
<dbReference type="RefSeq" id="WP_275635080.1">
    <property type="nucleotide sequence ID" value="NZ_JARGYD010000018.1"/>
</dbReference>